<keyword evidence="4 25" id="KW-0812">Transmembrane</keyword>
<feature type="transmembrane region" description="Helical" evidence="25">
    <location>
        <begin position="119"/>
        <end position="137"/>
    </location>
</feature>
<dbReference type="InterPro" id="IPR052187">
    <property type="entry name" value="MFSD1"/>
</dbReference>
<comment type="function">
    <text evidence="23">Lysosomal dipeptide uniporter that selectively exports lysine, arginine or histidine-containing dipeptides with a net positive charge from the lysosome lumen into the cytosol. Could play a role in a specific type of protein O-glycosylation indirectly regulating macrophages migration and tissue invasion. Also essential for liver homeostasis.</text>
</comment>
<evidence type="ECO:0000259" key="26">
    <source>
        <dbReference type="PROSITE" id="PS50850"/>
    </source>
</evidence>
<accession>A0A7T8KHN7</accession>
<comment type="subunit">
    <text evidence="24">Homodimer. Interacts with lysosomal protein GLMP (via lumenal domain); the interaction starts while both proteins are still in the endoplasmic reticulum and is required for stabilization of MFSD1 in lysosomes but has no direct effect on its targeting to lysosomes or transporter activity.</text>
</comment>
<dbReference type="AlphaFoldDB" id="A0A7T8KHN7"/>
<feature type="non-terminal residue" evidence="27">
    <location>
        <position position="1"/>
    </location>
</feature>
<feature type="transmembrane region" description="Helical" evidence="25">
    <location>
        <begin position="143"/>
        <end position="162"/>
    </location>
</feature>
<evidence type="ECO:0000256" key="17">
    <source>
        <dbReference type="ARBA" id="ARBA00044903"/>
    </source>
</evidence>
<comment type="catalytic activity">
    <reaction evidence="14">
        <text>L-aspartyl-L-lysine(out) = L-aspartyl-L-lysine(in)</text>
        <dbReference type="Rhea" id="RHEA:79411"/>
        <dbReference type="ChEBI" id="CHEBI:229953"/>
    </reaction>
</comment>
<keyword evidence="3" id="KW-0813">Transport</keyword>
<evidence type="ECO:0000256" key="14">
    <source>
        <dbReference type="ARBA" id="ARBA00044898"/>
    </source>
</evidence>
<evidence type="ECO:0000256" key="20">
    <source>
        <dbReference type="ARBA" id="ARBA00044924"/>
    </source>
</evidence>
<dbReference type="Proteomes" id="UP000595437">
    <property type="component" value="Chromosome 1"/>
</dbReference>
<feature type="transmembrane region" description="Helical" evidence="25">
    <location>
        <begin position="44"/>
        <end position="65"/>
    </location>
</feature>
<keyword evidence="28" id="KW-1185">Reference proteome</keyword>
<evidence type="ECO:0000256" key="6">
    <source>
        <dbReference type="ARBA" id="ARBA00023136"/>
    </source>
</evidence>
<evidence type="ECO:0000256" key="12">
    <source>
        <dbReference type="ARBA" id="ARBA00044891"/>
    </source>
</evidence>
<sequence length="163" mass="17857">NEIRSTMGINTYEFAELYAWYSWPNTILPIIGGYLMDRVFGIRLATTIFAVFIVLGQGILTVGAYTGNFPLMQIGRFVFGIGGESLAVAQNAYAVAWFKGKELNMVFGFQISITRVGSTVNFLAVGPLFHFISKLLHGDHQRALGWTFGIAGSTCVMSLICAL</sequence>
<comment type="catalytic activity">
    <reaction evidence="17">
        <text>L-arginyl-glycine(out) = L-arginyl-glycine(in)</text>
        <dbReference type="Rhea" id="RHEA:79391"/>
        <dbReference type="ChEBI" id="CHEBI:229955"/>
    </reaction>
</comment>
<evidence type="ECO:0000256" key="3">
    <source>
        <dbReference type="ARBA" id="ARBA00022448"/>
    </source>
</evidence>
<dbReference type="PANTHER" id="PTHR23512:SF3">
    <property type="entry name" value="MAJOR FACILITATOR SUPERFAMILY DOMAIN-CONTAINING PROTEIN 1"/>
    <property type="match status" value="1"/>
</dbReference>
<feature type="transmembrane region" description="Helical" evidence="25">
    <location>
        <begin position="77"/>
        <end position="98"/>
    </location>
</feature>
<keyword evidence="6 25" id="KW-0472">Membrane</keyword>
<evidence type="ECO:0000256" key="4">
    <source>
        <dbReference type="ARBA" id="ARBA00022692"/>
    </source>
</evidence>
<dbReference type="Gene3D" id="1.20.1250.20">
    <property type="entry name" value="MFS general substrate transporter like domains"/>
    <property type="match status" value="1"/>
</dbReference>
<comment type="catalytic activity">
    <reaction evidence="8">
        <text>L-lysyl-L-alanine(out) = L-lysyl-L-alanine(in)</text>
        <dbReference type="Rhea" id="RHEA:79399"/>
        <dbReference type="ChEBI" id="CHEBI:229954"/>
    </reaction>
</comment>
<comment type="catalytic activity">
    <reaction evidence="11">
        <text>L-alpha-aminoacyl-L-histidine(out) = L-alpha-aminoacyl-L-histidine(in)</text>
        <dbReference type="Rhea" id="RHEA:79375"/>
        <dbReference type="ChEBI" id="CHEBI:229967"/>
    </reaction>
</comment>
<dbReference type="SUPFAM" id="SSF103473">
    <property type="entry name" value="MFS general substrate transporter"/>
    <property type="match status" value="1"/>
</dbReference>
<comment type="catalytic activity">
    <reaction evidence="18">
        <text>L-histidyl-L-alpha-amino acid(out) = L-histidyl-L-alpha-amino acid(in)</text>
        <dbReference type="Rhea" id="RHEA:79379"/>
        <dbReference type="ChEBI" id="CHEBI:229964"/>
    </reaction>
</comment>
<comment type="catalytic activity">
    <reaction evidence="12">
        <text>L-lysyl-L-alpha-amino acid(out) = L-lysyl-L-alpha-amino acid(in)</text>
        <dbReference type="Rhea" id="RHEA:79387"/>
        <dbReference type="ChEBI" id="CHEBI:229965"/>
    </reaction>
</comment>
<evidence type="ECO:0000256" key="13">
    <source>
        <dbReference type="ARBA" id="ARBA00044893"/>
    </source>
</evidence>
<keyword evidence="5 25" id="KW-1133">Transmembrane helix</keyword>
<evidence type="ECO:0000256" key="16">
    <source>
        <dbReference type="ARBA" id="ARBA00044900"/>
    </source>
</evidence>
<dbReference type="InterPro" id="IPR020846">
    <property type="entry name" value="MFS_dom"/>
</dbReference>
<dbReference type="InterPro" id="IPR036259">
    <property type="entry name" value="MFS_trans_sf"/>
</dbReference>
<organism evidence="27 28">
    <name type="scientific">Caligus rogercresseyi</name>
    <name type="common">Sea louse</name>
    <dbReference type="NCBI Taxonomy" id="217165"/>
    <lineage>
        <taxon>Eukaryota</taxon>
        <taxon>Metazoa</taxon>
        <taxon>Ecdysozoa</taxon>
        <taxon>Arthropoda</taxon>
        <taxon>Crustacea</taxon>
        <taxon>Multicrustacea</taxon>
        <taxon>Hexanauplia</taxon>
        <taxon>Copepoda</taxon>
        <taxon>Siphonostomatoida</taxon>
        <taxon>Caligidae</taxon>
        <taxon>Caligus</taxon>
    </lineage>
</organism>
<proteinExistence type="inferred from homology"/>
<evidence type="ECO:0000256" key="22">
    <source>
        <dbReference type="ARBA" id="ARBA00045018"/>
    </source>
</evidence>
<evidence type="ECO:0000256" key="10">
    <source>
        <dbReference type="ARBA" id="ARBA00044881"/>
    </source>
</evidence>
<dbReference type="InterPro" id="IPR011701">
    <property type="entry name" value="MFS"/>
</dbReference>
<evidence type="ECO:0000256" key="7">
    <source>
        <dbReference type="ARBA" id="ARBA00023228"/>
    </source>
</evidence>
<dbReference type="OrthoDB" id="424834at2759"/>
<evidence type="ECO:0000313" key="28">
    <source>
        <dbReference type="Proteomes" id="UP000595437"/>
    </source>
</evidence>
<evidence type="ECO:0000256" key="15">
    <source>
        <dbReference type="ARBA" id="ARBA00044899"/>
    </source>
</evidence>
<evidence type="ECO:0000256" key="23">
    <source>
        <dbReference type="ARBA" id="ARBA00045709"/>
    </source>
</evidence>
<feature type="non-terminal residue" evidence="27">
    <location>
        <position position="163"/>
    </location>
</feature>
<reference evidence="28" key="1">
    <citation type="submission" date="2021-01" db="EMBL/GenBank/DDBJ databases">
        <title>Caligus Genome Assembly.</title>
        <authorList>
            <person name="Gallardo-Escarate C."/>
        </authorList>
    </citation>
    <scope>NUCLEOTIDE SEQUENCE [LARGE SCALE GENOMIC DNA]</scope>
</reference>
<comment type="subcellular location">
    <subcellularLocation>
        <location evidence="1">Lysosome membrane</location>
        <topology evidence="1">Multi-pass membrane protein</topology>
    </subcellularLocation>
</comment>
<protein>
    <recommendedName>
        <fullName evidence="21">Lysosomal dipeptide transporter MFSD1</fullName>
    </recommendedName>
    <alternativeName>
        <fullName evidence="22">Major facilitator superfamily domain-containing protein 1</fullName>
    </alternativeName>
</protein>
<evidence type="ECO:0000256" key="2">
    <source>
        <dbReference type="ARBA" id="ARBA00008335"/>
    </source>
</evidence>
<dbReference type="GO" id="GO:0005765">
    <property type="term" value="C:lysosomal membrane"/>
    <property type="evidence" value="ECO:0007669"/>
    <property type="project" value="UniProtKB-SubCell"/>
</dbReference>
<comment type="catalytic activity">
    <reaction evidence="15">
        <text>L-arginyl-L-alpha-amino acid(out) = L-arginyl-L-alpha-amino acid(in)</text>
        <dbReference type="Rhea" id="RHEA:79371"/>
        <dbReference type="ChEBI" id="CHEBI:84315"/>
    </reaction>
</comment>
<comment type="similarity">
    <text evidence="2">Belongs to the major facilitator superfamily.</text>
</comment>
<dbReference type="EMBL" id="CP045890">
    <property type="protein sequence ID" value="QQP56006.1"/>
    <property type="molecule type" value="Genomic_DNA"/>
</dbReference>
<comment type="catalytic activity">
    <reaction evidence="10">
        <text>L-alpha-aminoacyl-L-arginine(out) = L-alpha-aminoacyl-L-arginine(in)</text>
        <dbReference type="Rhea" id="RHEA:79367"/>
        <dbReference type="ChEBI" id="CHEBI:229968"/>
    </reaction>
</comment>
<dbReference type="PROSITE" id="PS50850">
    <property type="entry name" value="MFS"/>
    <property type="match status" value="1"/>
</dbReference>
<evidence type="ECO:0000256" key="24">
    <source>
        <dbReference type="ARBA" id="ARBA00046376"/>
    </source>
</evidence>
<evidence type="ECO:0000256" key="19">
    <source>
        <dbReference type="ARBA" id="ARBA00044919"/>
    </source>
</evidence>
<gene>
    <name evidence="27" type="ORF">FKW44_000523</name>
</gene>
<comment type="catalytic activity">
    <reaction evidence="9">
        <text>L-histidyl-glycine(out) = L-histidyl-glycine(in)</text>
        <dbReference type="Rhea" id="RHEA:79395"/>
        <dbReference type="ChEBI" id="CHEBI:229957"/>
    </reaction>
</comment>
<evidence type="ECO:0000256" key="9">
    <source>
        <dbReference type="ARBA" id="ARBA00044878"/>
    </source>
</evidence>
<feature type="domain" description="Major facilitator superfamily (MFS) profile" evidence="26">
    <location>
        <begin position="1"/>
        <end position="163"/>
    </location>
</feature>
<keyword evidence="7" id="KW-0458">Lysosome</keyword>
<dbReference type="GO" id="GO:0022857">
    <property type="term" value="F:transmembrane transporter activity"/>
    <property type="evidence" value="ECO:0007669"/>
    <property type="project" value="InterPro"/>
</dbReference>
<dbReference type="Pfam" id="PF07690">
    <property type="entry name" value="MFS_1"/>
    <property type="match status" value="1"/>
</dbReference>
<name>A0A7T8KHN7_CALRO</name>
<dbReference type="PANTHER" id="PTHR23512">
    <property type="entry name" value="MAJOR FACILITATOR SUPERFAMILY DOMAIN-CONTAINING PROTEIN 1"/>
    <property type="match status" value="1"/>
</dbReference>
<evidence type="ECO:0000313" key="27">
    <source>
        <dbReference type="EMBL" id="QQP56006.1"/>
    </source>
</evidence>
<evidence type="ECO:0000256" key="5">
    <source>
        <dbReference type="ARBA" id="ARBA00022989"/>
    </source>
</evidence>
<evidence type="ECO:0000256" key="18">
    <source>
        <dbReference type="ARBA" id="ARBA00044912"/>
    </source>
</evidence>
<evidence type="ECO:0000256" key="21">
    <source>
        <dbReference type="ARBA" id="ARBA00044985"/>
    </source>
</evidence>
<evidence type="ECO:0000256" key="25">
    <source>
        <dbReference type="SAM" id="Phobius"/>
    </source>
</evidence>
<evidence type="ECO:0000256" key="1">
    <source>
        <dbReference type="ARBA" id="ARBA00004155"/>
    </source>
</evidence>
<evidence type="ECO:0000256" key="8">
    <source>
        <dbReference type="ARBA" id="ARBA00044876"/>
    </source>
</evidence>
<comment type="catalytic activity">
    <reaction evidence="16">
        <text>L-lysyl-L-lysine(out) = L-lysyl-L-lysine(in)</text>
        <dbReference type="Rhea" id="RHEA:79403"/>
        <dbReference type="ChEBI" id="CHEBI:229956"/>
    </reaction>
</comment>
<evidence type="ECO:0000256" key="11">
    <source>
        <dbReference type="ARBA" id="ARBA00044884"/>
    </source>
</evidence>
<comment type="catalytic activity">
    <reaction evidence="20">
        <text>L-lysyl-glycine(out) = L-lysyl-glycine(in)</text>
        <dbReference type="Rhea" id="RHEA:79407"/>
        <dbReference type="ChEBI" id="CHEBI:191202"/>
    </reaction>
</comment>
<comment type="catalytic activity">
    <reaction evidence="19">
        <text>L-alanyl-L-lysine(out) = L-alanyl-L-lysine(in)</text>
        <dbReference type="Rhea" id="RHEA:79415"/>
        <dbReference type="ChEBI" id="CHEBI:192470"/>
    </reaction>
</comment>
<comment type="catalytic activity">
    <reaction evidence="13">
        <text>L-alpha-aminoacyl-L-lysine(out) = L-alpha-aminoacyl-L-lysine(in)</text>
        <dbReference type="Rhea" id="RHEA:79383"/>
        <dbReference type="ChEBI" id="CHEBI:229966"/>
    </reaction>
</comment>